<dbReference type="Proteomes" id="UP000307999">
    <property type="component" value="Unassembled WGS sequence"/>
</dbReference>
<name>A0A4V5NWD5_9GAMM</name>
<evidence type="ECO:0000313" key="3">
    <source>
        <dbReference type="Proteomes" id="UP000307999"/>
    </source>
</evidence>
<reference evidence="2 3" key="1">
    <citation type="submission" date="2019-04" db="EMBL/GenBank/DDBJ databases">
        <title>Thalassotalea guangxiensis sp. nov., isolated from sediment of the coastal wetland.</title>
        <authorList>
            <person name="Zheng S."/>
            <person name="Zhang D."/>
        </authorList>
    </citation>
    <scope>NUCLEOTIDE SEQUENCE [LARGE SCALE GENOMIC DNA]</scope>
    <source>
        <strain evidence="2 3">ZS-4</strain>
    </source>
</reference>
<gene>
    <name evidence="2" type="ORF">E8M12_04630</name>
</gene>
<keyword evidence="3" id="KW-1185">Reference proteome</keyword>
<dbReference type="SUPFAM" id="SSF52833">
    <property type="entry name" value="Thioredoxin-like"/>
    <property type="match status" value="1"/>
</dbReference>
<organism evidence="2 3">
    <name type="scientific">Thalassotalea mangrovi</name>
    <dbReference type="NCBI Taxonomy" id="2572245"/>
    <lineage>
        <taxon>Bacteria</taxon>
        <taxon>Pseudomonadati</taxon>
        <taxon>Pseudomonadota</taxon>
        <taxon>Gammaproteobacteria</taxon>
        <taxon>Alteromonadales</taxon>
        <taxon>Colwelliaceae</taxon>
        <taxon>Thalassotalea</taxon>
    </lineage>
</organism>
<evidence type="ECO:0000313" key="2">
    <source>
        <dbReference type="EMBL" id="TKB46449.1"/>
    </source>
</evidence>
<accession>A0A4V5NWD5</accession>
<protein>
    <submittedName>
        <fullName evidence="2">Thioredoxin family protein</fullName>
    </submittedName>
</protein>
<sequence length="220" mass="23995">MVNVCVAATVPANNQAEAQLASDAVDQERKSGGSVTTVTPKDPQTAEIAESLPLYSKIYDDKRDPFVDAVAAISLAGFTNRNVLIEIGGNWCTWCHKLDAFLEQNPDIYKALHENFVLLKVNVSDSNENADFMAGLPPVLGYPHMYVSTGQGKVILSKDTAEFLEDGSYSKEAWMTFIGRWQSANNEANTSLQASKPEQSQKASDDNTASTEQLQGQEID</sequence>
<dbReference type="InterPro" id="IPR036249">
    <property type="entry name" value="Thioredoxin-like_sf"/>
</dbReference>
<comment type="caution">
    <text evidence="2">The sequence shown here is derived from an EMBL/GenBank/DDBJ whole genome shotgun (WGS) entry which is preliminary data.</text>
</comment>
<evidence type="ECO:0000256" key="1">
    <source>
        <dbReference type="SAM" id="MobiDB-lite"/>
    </source>
</evidence>
<dbReference type="AlphaFoldDB" id="A0A4V5NWD5"/>
<dbReference type="OrthoDB" id="195735at2"/>
<feature type="region of interest" description="Disordered" evidence="1">
    <location>
        <begin position="188"/>
        <end position="220"/>
    </location>
</feature>
<dbReference type="Pfam" id="PF13899">
    <property type="entry name" value="Thioredoxin_7"/>
    <property type="match status" value="1"/>
</dbReference>
<dbReference type="Gene3D" id="3.40.30.10">
    <property type="entry name" value="Glutaredoxin"/>
    <property type="match status" value="1"/>
</dbReference>
<proteinExistence type="predicted"/>
<dbReference type="EMBL" id="SWDB01000009">
    <property type="protein sequence ID" value="TKB46449.1"/>
    <property type="molecule type" value="Genomic_DNA"/>
</dbReference>